<dbReference type="Pfam" id="PF00109">
    <property type="entry name" value="ketoacyl-synt"/>
    <property type="match status" value="1"/>
</dbReference>
<evidence type="ECO:0000256" key="3">
    <source>
        <dbReference type="ARBA" id="ARBA00012356"/>
    </source>
</evidence>
<dbReference type="PANTHER" id="PTHR11712">
    <property type="entry name" value="POLYKETIDE SYNTHASE-RELATED"/>
    <property type="match status" value="1"/>
</dbReference>
<dbReference type="InterPro" id="IPR000794">
    <property type="entry name" value="Beta-ketoacyl_synthase"/>
</dbReference>
<dbReference type="Pfam" id="PF02801">
    <property type="entry name" value="Ketoacyl-synt_C"/>
    <property type="match status" value="1"/>
</dbReference>
<dbReference type="NCBIfam" id="TIGR03150">
    <property type="entry name" value="fabF"/>
    <property type="match status" value="1"/>
</dbReference>
<dbReference type="RefSeq" id="WP_263529371.1">
    <property type="nucleotide sequence ID" value="NZ_JAOVZB010000001.1"/>
</dbReference>
<comment type="function">
    <text evidence="11">Involved in the type II fatty acid elongation cycle. Catalyzes the elongation of a wide range of acyl-ACP by the addition of two carbons from malonyl-ACP to an acyl acceptor. Can efficiently catalyze the conversion of palmitoleoyl-ACP (cis-hexadec-9-enoyl-ACP) to cis-vaccenoyl-ACP (cis-octadec-11-enoyl-ACP), an essential step in the thermal regulation of fatty acid composition.</text>
</comment>
<gene>
    <name evidence="14" type="primary">fabF</name>
    <name evidence="14" type="ORF">OFY17_03795</name>
</gene>
<comment type="pathway">
    <text evidence="1 11">Lipid metabolism; fatty acid biosynthesis.</text>
</comment>
<dbReference type="Proteomes" id="UP001209713">
    <property type="component" value="Unassembled WGS sequence"/>
</dbReference>
<dbReference type="GO" id="GO:0004315">
    <property type="term" value="F:3-oxoacyl-[acyl-carrier-protein] synthase activity"/>
    <property type="evidence" value="ECO:0007669"/>
    <property type="project" value="UniProtKB-EC"/>
</dbReference>
<name>A0ABT2YQ44_9GAMM</name>
<dbReference type="SUPFAM" id="SSF53901">
    <property type="entry name" value="Thiolase-like"/>
    <property type="match status" value="2"/>
</dbReference>
<comment type="catalytic activity">
    <reaction evidence="11">
        <text>(9Z)-hexadecenoyl-[ACP] + malonyl-[ACP] + H(+) = 3-oxo-(11Z)-octadecenoyl-[ACP] + holo-[ACP] + CO2</text>
        <dbReference type="Rhea" id="RHEA:55040"/>
        <dbReference type="Rhea" id="RHEA-COMP:9623"/>
        <dbReference type="Rhea" id="RHEA-COMP:9685"/>
        <dbReference type="Rhea" id="RHEA-COMP:10800"/>
        <dbReference type="Rhea" id="RHEA-COMP:14074"/>
        <dbReference type="ChEBI" id="CHEBI:15378"/>
        <dbReference type="ChEBI" id="CHEBI:16526"/>
        <dbReference type="ChEBI" id="CHEBI:64479"/>
        <dbReference type="ChEBI" id="CHEBI:78449"/>
        <dbReference type="ChEBI" id="CHEBI:83989"/>
        <dbReference type="ChEBI" id="CHEBI:138538"/>
        <dbReference type="EC" id="2.3.1.179"/>
    </reaction>
</comment>
<keyword evidence="7" id="KW-0276">Fatty acid metabolism</keyword>
<dbReference type="InterPro" id="IPR018201">
    <property type="entry name" value="Ketoacyl_synth_AS"/>
</dbReference>
<evidence type="ECO:0000256" key="7">
    <source>
        <dbReference type="ARBA" id="ARBA00022832"/>
    </source>
</evidence>
<comment type="caution">
    <text evidence="14">The sequence shown here is derived from an EMBL/GenBank/DDBJ whole genome shotgun (WGS) entry which is preliminary data.</text>
</comment>
<dbReference type="EMBL" id="JAOVZB010000001">
    <property type="protein sequence ID" value="MCV2402004.1"/>
    <property type="molecule type" value="Genomic_DNA"/>
</dbReference>
<keyword evidence="15" id="KW-1185">Reference proteome</keyword>
<evidence type="ECO:0000256" key="12">
    <source>
        <dbReference type="RuleBase" id="RU003694"/>
    </source>
</evidence>
<evidence type="ECO:0000313" key="15">
    <source>
        <dbReference type="Proteomes" id="UP001209713"/>
    </source>
</evidence>
<evidence type="ECO:0000256" key="4">
    <source>
        <dbReference type="ARBA" id="ARBA00014657"/>
    </source>
</evidence>
<sequence>MKFSERIVITGMGLVSPLGVGVNEVWQRLINGQSGISALPTSISDGLSTSIAGQVPSHEEQANGLNEDDYLNPKERKRVDLFTLFALAAAKEALSQANWFPSSNEDKEATATIIATGIGGLPTITQAHTVLEKQGARRLSPFTVPAFLANLAAGNVSIKYGFKGPIGTPVTACAAGIQAIGDAMRIIRSGEASIALAGGTEACIDPLSLAGFGALKALSKNNLEPQQASRPFDKDREGFVMGEGAGLVVLETLEHALSRGATPLVELVGYGTSADAYHLTAGPDNGEGAARAIQAALKMANIDTSQIGYVNAHATSTPVGDKGEINALRSVFKSELSNVAISSTKSATGHLLGAAGGVETIFSAQSLLTGMLPPTLNLHNVDEAMADLDLVPLVAREKEVDYVLCNGFGFGGVNAAVILKRY</sequence>
<accession>A0ABT2YQ44</accession>
<proteinExistence type="inferred from homology"/>
<evidence type="ECO:0000256" key="11">
    <source>
        <dbReference type="PIRNR" id="PIRNR000447"/>
    </source>
</evidence>
<feature type="domain" description="Ketosynthase family 3 (KS3)" evidence="13">
    <location>
        <begin position="4"/>
        <end position="421"/>
    </location>
</feature>
<dbReference type="NCBIfam" id="NF004970">
    <property type="entry name" value="PRK06333.1"/>
    <property type="match status" value="1"/>
</dbReference>
<evidence type="ECO:0000256" key="5">
    <source>
        <dbReference type="ARBA" id="ARBA00022516"/>
    </source>
</evidence>
<dbReference type="InterPro" id="IPR014031">
    <property type="entry name" value="Ketoacyl_synth_C"/>
</dbReference>
<dbReference type="PROSITE" id="PS00606">
    <property type="entry name" value="KS3_1"/>
    <property type="match status" value="1"/>
</dbReference>
<dbReference type="InterPro" id="IPR016039">
    <property type="entry name" value="Thiolase-like"/>
</dbReference>
<dbReference type="EC" id="2.3.1.179" evidence="3 11"/>
<dbReference type="CDD" id="cd00834">
    <property type="entry name" value="KAS_I_II"/>
    <property type="match status" value="1"/>
</dbReference>
<evidence type="ECO:0000313" key="14">
    <source>
        <dbReference type="EMBL" id="MCV2402004.1"/>
    </source>
</evidence>
<dbReference type="SMART" id="SM00825">
    <property type="entry name" value="PKS_KS"/>
    <property type="match status" value="1"/>
</dbReference>
<keyword evidence="5 11" id="KW-0444">Lipid biosynthesis</keyword>
<organism evidence="14 15">
    <name type="scientific">Marinomonas sargassi</name>
    <dbReference type="NCBI Taxonomy" id="2984494"/>
    <lineage>
        <taxon>Bacteria</taxon>
        <taxon>Pseudomonadati</taxon>
        <taxon>Pseudomonadota</taxon>
        <taxon>Gammaproteobacteria</taxon>
        <taxon>Oceanospirillales</taxon>
        <taxon>Oceanospirillaceae</taxon>
        <taxon>Marinomonas</taxon>
    </lineage>
</organism>
<evidence type="ECO:0000256" key="8">
    <source>
        <dbReference type="ARBA" id="ARBA00023098"/>
    </source>
</evidence>
<evidence type="ECO:0000256" key="1">
    <source>
        <dbReference type="ARBA" id="ARBA00005194"/>
    </source>
</evidence>
<evidence type="ECO:0000256" key="2">
    <source>
        <dbReference type="ARBA" id="ARBA00008467"/>
    </source>
</evidence>
<dbReference type="PANTHER" id="PTHR11712:SF321">
    <property type="entry name" value="3-OXOACYL-[ACYL-CARRIER-PROTEIN] SYNTHASE 2"/>
    <property type="match status" value="1"/>
</dbReference>
<dbReference type="PROSITE" id="PS52004">
    <property type="entry name" value="KS3_2"/>
    <property type="match status" value="1"/>
</dbReference>
<reference evidence="14 15" key="1">
    <citation type="submission" date="2022-10" db="EMBL/GenBank/DDBJ databases">
        <title>Marinomonas transparenta sp. nov. and Marinomonas sargassi sp. nov., isolated from marine alga (Sargassum natans (L.) Gaillon).</title>
        <authorList>
            <person name="Wang Y."/>
        </authorList>
    </citation>
    <scope>NUCLEOTIDE SEQUENCE [LARGE SCALE GENOMIC DNA]</scope>
    <source>
        <strain evidence="14 15">C2222</strain>
    </source>
</reference>
<evidence type="ECO:0000256" key="6">
    <source>
        <dbReference type="ARBA" id="ARBA00022679"/>
    </source>
</evidence>
<dbReference type="InterPro" id="IPR020841">
    <property type="entry name" value="PKS_Beta-ketoAc_synthase_dom"/>
</dbReference>
<dbReference type="InterPro" id="IPR017568">
    <property type="entry name" value="3-oxoacyl-ACP_synth-2"/>
</dbReference>
<evidence type="ECO:0000256" key="9">
    <source>
        <dbReference type="ARBA" id="ARBA00023160"/>
    </source>
</evidence>
<comment type="similarity">
    <text evidence="2 11 12">Belongs to the thiolase-like superfamily. Beta-ketoacyl-ACP synthases family.</text>
</comment>
<evidence type="ECO:0000256" key="10">
    <source>
        <dbReference type="ARBA" id="ARBA00023315"/>
    </source>
</evidence>
<keyword evidence="8" id="KW-0443">Lipid metabolism</keyword>
<dbReference type="NCBIfam" id="NF005589">
    <property type="entry name" value="PRK07314.1"/>
    <property type="match status" value="1"/>
</dbReference>
<keyword evidence="10 11" id="KW-0012">Acyltransferase</keyword>
<comment type="catalytic activity">
    <reaction evidence="11">
        <text>a fatty acyl-[ACP] + malonyl-[ACP] + H(+) = a 3-oxoacyl-[ACP] + holo-[ACP] + CO2</text>
        <dbReference type="Rhea" id="RHEA:22836"/>
        <dbReference type="Rhea" id="RHEA-COMP:9623"/>
        <dbReference type="Rhea" id="RHEA-COMP:9685"/>
        <dbReference type="Rhea" id="RHEA-COMP:9916"/>
        <dbReference type="Rhea" id="RHEA-COMP:14125"/>
        <dbReference type="ChEBI" id="CHEBI:15378"/>
        <dbReference type="ChEBI" id="CHEBI:16526"/>
        <dbReference type="ChEBI" id="CHEBI:64479"/>
        <dbReference type="ChEBI" id="CHEBI:78449"/>
        <dbReference type="ChEBI" id="CHEBI:78776"/>
        <dbReference type="ChEBI" id="CHEBI:138651"/>
    </reaction>
</comment>
<dbReference type="InterPro" id="IPR014030">
    <property type="entry name" value="Ketoacyl_synth_N"/>
</dbReference>
<evidence type="ECO:0000259" key="13">
    <source>
        <dbReference type="PROSITE" id="PS52004"/>
    </source>
</evidence>
<keyword evidence="9 11" id="KW-0275">Fatty acid biosynthesis</keyword>
<protein>
    <recommendedName>
        <fullName evidence="4 11">3-oxoacyl-[acyl-carrier-protein] synthase 2</fullName>
        <ecNumber evidence="3 11">2.3.1.179</ecNumber>
    </recommendedName>
</protein>
<dbReference type="PIRSF" id="PIRSF000447">
    <property type="entry name" value="KAS_II"/>
    <property type="match status" value="1"/>
</dbReference>
<dbReference type="Gene3D" id="3.40.47.10">
    <property type="match status" value="1"/>
</dbReference>
<keyword evidence="6 11" id="KW-0808">Transferase</keyword>